<protein>
    <submittedName>
        <fullName evidence="1">Carboxymuconolactone decarboxylase family protein</fullName>
    </submittedName>
</protein>
<organism evidence="1 2">
    <name type="scientific">Spirosoma soli</name>
    <dbReference type="NCBI Taxonomy" id="1770529"/>
    <lineage>
        <taxon>Bacteria</taxon>
        <taxon>Pseudomonadati</taxon>
        <taxon>Bacteroidota</taxon>
        <taxon>Cytophagia</taxon>
        <taxon>Cytophagales</taxon>
        <taxon>Cytophagaceae</taxon>
        <taxon>Spirosoma</taxon>
    </lineage>
</organism>
<proteinExistence type="predicted"/>
<dbReference type="RefSeq" id="WP_381524156.1">
    <property type="nucleotide sequence ID" value="NZ_JBHULN010000009.1"/>
</dbReference>
<accession>A0ABW5M514</accession>
<dbReference type="Proteomes" id="UP001597469">
    <property type="component" value="Unassembled WGS sequence"/>
</dbReference>
<name>A0ABW5M514_9BACT</name>
<dbReference type="EMBL" id="JBHULN010000009">
    <property type="protein sequence ID" value="MFD2572075.1"/>
    <property type="molecule type" value="Genomic_DNA"/>
</dbReference>
<reference evidence="2" key="1">
    <citation type="journal article" date="2019" name="Int. J. Syst. Evol. Microbiol.">
        <title>The Global Catalogue of Microorganisms (GCM) 10K type strain sequencing project: providing services to taxonomists for standard genome sequencing and annotation.</title>
        <authorList>
            <consortium name="The Broad Institute Genomics Platform"/>
            <consortium name="The Broad Institute Genome Sequencing Center for Infectious Disease"/>
            <person name="Wu L."/>
            <person name="Ma J."/>
        </authorList>
    </citation>
    <scope>NUCLEOTIDE SEQUENCE [LARGE SCALE GENOMIC DNA]</scope>
    <source>
        <strain evidence="2">KCTC 42805</strain>
    </source>
</reference>
<comment type="caution">
    <text evidence="1">The sequence shown here is derived from an EMBL/GenBank/DDBJ whole genome shotgun (WGS) entry which is preliminary data.</text>
</comment>
<sequence length="183" mass="20801">MPRIHPLQPDEATPEVQAAFDQHVADYPGSRITNMKATLGRSLLSFQVYMQWYPLYEQVKAILGNRLAYLYAHSISEGSNCPLCTTFFRRIIIDNGEQPEALQLTAHEQLLLDFGSEMAQHKGEVADELYDRVSVHYTDEQLVVLVAFAGQMIATNVFNNVLHVDIDEYLYPYLPITPQPATR</sequence>
<dbReference type="SUPFAM" id="SSF69118">
    <property type="entry name" value="AhpD-like"/>
    <property type="match status" value="1"/>
</dbReference>
<gene>
    <name evidence="1" type="ORF">ACFSUS_15630</name>
</gene>
<evidence type="ECO:0000313" key="2">
    <source>
        <dbReference type="Proteomes" id="UP001597469"/>
    </source>
</evidence>
<keyword evidence="2" id="KW-1185">Reference proteome</keyword>
<dbReference type="InterPro" id="IPR029032">
    <property type="entry name" value="AhpD-like"/>
</dbReference>
<evidence type="ECO:0000313" key="1">
    <source>
        <dbReference type="EMBL" id="MFD2572075.1"/>
    </source>
</evidence>
<dbReference type="Gene3D" id="1.20.1290.10">
    <property type="entry name" value="AhpD-like"/>
    <property type="match status" value="1"/>
</dbReference>